<reference evidence="3" key="1">
    <citation type="journal article" date="2013" name="Nature">
        <title>Pan genome of the phytoplankton Emiliania underpins its global distribution.</title>
        <authorList>
            <person name="Read B.A."/>
            <person name="Kegel J."/>
            <person name="Klute M.J."/>
            <person name="Kuo A."/>
            <person name="Lefebvre S.C."/>
            <person name="Maumus F."/>
            <person name="Mayer C."/>
            <person name="Miller J."/>
            <person name="Monier A."/>
            <person name="Salamov A."/>
            <person name="Young J."/>
            <person name="Aguilar M."/>
            <person name="Claverie J.M."/>
            <person name="Frickenhaus S."/>
            <person name="Gonzalez K."/>
            <person name="Herman E.K."/>
            <person name="Lin Y.C."/>
            <person name="Napier J."/>
            <person name="Ogata H."/>
            <person name="Sarno A.F."/>
            <person name="Shmutz J."/>
            <person name="Schroeder D."/>
            <person name="de Vargas C."/>
            <person name="Verret F."/>
            <person name="von Dassow P."/>
            <person name="Valentin K."/>
            <person name="Van de Peer Y."/>
            <person name="Wheeler G."/>
            <person name="Dacks J.B."/>
            <person name="Delwiche C.F."/>
            <person name="Dyhrman S.T."/>
            <person name="Glockner G."/>
            <person name="John U."/>
            <person name="Richards T."/>
            <person name="Worden A.Z."/>
            <person name="Zhang X."/>
            <person name="Grigoriev I.V."/>
            <person name="Allen A.E."/>
            <person name="Bidle K."/>
            <person name="Borodovsky M."/>
            <person name="Bowler C."/>
            <person name="Brownlee C."/>
            <person name="Cock J.M."/>
            <person name="Elias M."/>
            <person name="Gladyshev V.N."/>
            <person name="Groth M."/>
            <person name="Guda C."/>
            <person name="Hadaegh A."/>
            <person name="Iglesias-Rodriguez M.D."/>
            <person name="Jenkins J."/>
            <person name="Jones B.M."/>
            <person name="Lawson T."/>
            <person name="Leese F."/>
            <person name="Lindquist E."/>
            <person name="Lobanov A."/>
            <person name="Lomsadze A."/>
            <person name="Malik S.B."/>
            <person name="Marsh M.E."/>
            <person name="Mackinder L."/>
            <person name="Mock T."/>
            <person name="Mueller-Roeber B."/>
            <person name="Pagarete A."/>
            <person name="Parker M."/>
            <person name="Probert I."/>
            <person name="Quesneville H."/>
            <person name="Raines C."/>
            <person name="Rensing S.A."/>
            <person name="Riano-Pachon D.M."/>
            <person name="Richier S."/>
            <person name="Rokitta S."/>
            <person name="Shiraiwa Y."/>
            <person name="Soanes D.M."/>
            <person name="van der Giezen M."/>
            <person name="Wahlund T.M."/>
            <person name="Williams B."/>
            <person name="Wilson W."/>
            <person name="Wolfe G."/>
            <person name="Wurch L.L."/>
        </authorList>
    </citation>
    <scope>NUCLEOTIDE SEQUENCE</scope>
</reference>
<evidence type="ECO:0000313" key="2">
    <source>
        <dbReference type="EnsemblProtists" id="EOD05135"/>
    </source>
</evidence>
<proteinExistence type="predicted"/>
<sequence length="152" mass="16384">MLGLERSLGGVALVVFLASAYSQHSAHEHLVGALDRRIALLEKQAGDLRAQEAGEMVLLRGVLERLTIAIETAQAHDETAQAAQTETEDMAQTNCPRHQCLRLLKQVGYTEVCTESPFGFGLSAQHMIDAGCTEEDLAVIFLSMASMTNGAN</sequence>
<accession>A0A0D3I1K0</accession>
<dbReference type="HOGENOM" id="CLU_1725745_0_0_1"/>
<feature type="chain" id="PRO_5044198106" evidence="1">
    <location>
        <begin position="23"/>
        <end position="152"/>
    </location>
</feature>
<dbReference type="KEGG" id="ehx:EMIHUDRAFT_220231"/>
<evidence type="ECO:0000313" key="3">
    <source>
        <dbReference type="Proteomes" id="UP000013827"/>
    </source>
</evidence>
<reference evidence="2" key="2">
    <citation type="submission" date="2024-10" db="UniProtKB">
        <authorList>
            <consortium name="EnsemblProtists"/>
        </authorList>
    </citation>
    <scope>IDENTIFICATION</scope>
</reference>
<evidence type="ECO:0000256" key="1">
    <source>
        <dbReference type="SAM" id="SignalP"/>
    </source>
</evidence>
<dbReference type="AlphaFoldDB" id="A0A0D3I1K0"/>
<dbReference type="PaxDb" id="2903-EOD05135"/>
<feature type="signal peptide" evidence="1">
    <location>
        <begin position="1"/>
        <end position="22"/>
    </location>
</feature>
<dbReference type="GeneID" id="17251262"/>
<dbReference type="EnsemblProtists" id="EOD05135">
    <property type="protein sequence ID" value="EOD05135"/>
    <property type="gene ID" value="EMIHUDRAFT_220231"/>
</dbReference>
<dbReference type="Proteomes" id="UP000013827">
    <property type="component" value="Unassembled WGS sequence"/>
</dbReference>
<protein>
    <submittedName>
        <fullName evidence="2">Uncharacterized protein</fullName>
    </submittedName>
</protein>
<keyword evidence="1" id="KW-0732">Signal</keyword>
<organism evidence="2 3">
    <name type="scientific">Emiliania huxleyi (strain CCMP1516)</name>
    <dbReference type="NCBI Taxonomy" id="280463"/>
    <lineage>
        <taxon>Eukaryota</taxon>
        <taxon>Haptista</taxon>
        <taxon>Haptophyta</taxon>
        <taxon>Prymnesiophyceae</taxon>
        <taxon>Isochrysidales</taxon>
        <taxon>Noelaerhabdaceae</taxon>
        <taxon>Emiliania</taxon>
    </lineage>
</organism>
<dbReference type="RefSeq" id="XP_005757564.1">
    <property type="nucleotide sequence ID" value="XM_005757507.1"/>
</dbReference>
<name>A0A0D3I1K0_EMIH1</name>
<keyword evidence="3" id="KW-1185">Reference proteome</keyword>